<name>A0A484MN32_9ASTE</name>
<organism evidence="2 3">
    <name type="scientific">Cuscuta campestris</name>
    <dbReference type="NCBI Taxonomy" id="132261"/>
    <lineage>
        <taxon>Eukaryota</taxon>
        <taxon>Viridiplantae</taxon>
        <taxon>Streptophyta</taxon>
        <taxon>Embryophyta</taxon>
        <taxon>Tracheophyta</taxon>
        <taxon>Spermatophyta</taxon>
        <taxon>Magnoliopsida</taxon>
        <taxon>eudicotyledons</taxon>
        <taxon>Gunneridae</taxon>
        <taxon>Pentapetalae</taxon>
        <taxon>asterids</taxon>
        <taxon>lamiids</taxon>
        <taxon>Solanales</taxon>
        <taxon>Convolvulaceae</taxon>
        <taxon>Cuscuteae</taxon>
        <taxon>Cuscuta</taxon>
        <taxon>Cuscuta subgen. Grammica</taxon>
        <taxon>Cuscuta sect. Cleistogrammica</taxon>
    </lineage>
</organism>
<proteinExistence type="predicted"/>
<evidence type="ECO:0000313" key="2">
    <source>
        <dbReference type="EMBL" id="VFQ89424.1"/>
    </source>
</evidence>
<gene>
    <name evidence="2" type="ORF">CCAM_LOCUS31200</name>
</gene>
<accession>A0A484MN32</accession>
<dbReference type="Proteomes" id="UP000595140">
    <property type="component" value="Unassembled WGS sequence"/>
</dbReference>
<keyword evidence="3" id="KW-1185">Reference proteome</keyword>
<evidence type="ECO:0000256" key="1">
    <source>
        <dbReference type="SAM" id="MobiDB-lite"/>
    </source>
</evidence>
<protein>
    <submittedName>
        <fullName evidence="2">Uncharacterized protein</fullName>
    </submittedName>
</protein>
<reference evidence="2 3" key="1">
    <citation type="submission" date="2018-04" db="EMBL/GenBank/DDBJ databases">
        <authorList>
            <person name="Vogel A."/>
        </authorList>
    </citation>
    <scope>NUCLEOTIDE SEQUENCE [LARGE SCALE GENOMIC DNA]</scope>
</reference>
<dbReference type="EMBL" id="OOIL02003813">
    <property type="protein sequence ID" value="VFQ89424.1"/>
    <property type="molecule type" value="Genomic_DNA"/>
</dbReference>
<feature type="region of interest" description="Disordered" evidence="1">
    <location>
        <begin position="86"/>
        <end position="109"/>
    </location>
</feature>
<sequence>MSVQIDSQVLTKTQYARECGGIPSIKAWEVMREPTKWHTVVRLLVSKGWKTDSPTDMGSGHSSSRVKISLNNFDEDDEKYFMPVEPCRPPDRNNQGKRPVTPDPCDPNTNTGLRVTSMAMTQVYSMTSKPLPAAMILVNLSFSILEELGLERILFNKCFHGALNKAFQASLYSIAASPSSLILLPRPKHAAARGMVIISGDDSPPTQQRERLARGTKDLFSAVANASSSSRRPREQ</sequence>
<dbReference type="AlphaFoldDB" id="A0A484MN32"/>
<evidence type="ECO:0000313" key="3">
    <source>
        <dbReference type="Proteomes" id="UP000595140"/>
    </source>
</evidence>